<gene>
    <name evidence="1" type="ORF">ACFPT7_17710</name>
</gene>
<evidence type="ECO:0000313" key="1">
    <source>
        <dbReference type="EMBL" id="MFC5864148.1"/>
    </source>
</evidence>
<protein>
    <submittedName>
        <fullName evidence="1">Uncharacterized protein</fullName>
    </submittedName>
</protein>
<organism evidence="1 2">
    <name type="scientific">Acidicapsa dinghuensis</name>
    <dbReference type="NCBI Taxonomy" id="2218256"/>
    <lineage>
        <taxon>Bacteria</taxon>
        <taxon>Pseudomonadati</taxon>
        <taxon>Acidobacteriota</taxon>
        <taxon>Terriglobia</taxon>
        <taxon>Terriglobales</taxon>
        <taxon>Acidobacteriaceae</taxon>
        <taxon>Acidicapsa</taxon>
    </lineage>
</organism>
<accession>A0ABW1EMG7</accession>
<reference evidence="2" key="1">
    <citation type="journal article" date="2019" name="Int. J. Syst. Evol. Microbiol.">
        <title>The Global Catalogue of Microorganisms (GCM) 10K type strain sequencing project: providing services to taxonomists for standard genome sequencing and annotation.</title>
        <authorList>
            <consortium name="The Broad Institute Genomics Platform"/>
            <consortium name="The Broad Institute Genome Sequencing Center for Infectious Disease"/>
            <person name="Wu L."/>
            <person name="Ma J."/>
        </authorList>
    </citation>
    <scope>NUCLEOTIDE SEQUENCE [LARGE SCALE GENOMIC DNA]</scope>
    <source>
        <strain evidence="2">JCM 4087</strain>
    </source>
</reference>
<dbReference type="Proteomes" id="UP001596091">
    <property type="component" value="Unassembled WGS sequence"/>
</dbReference>
<dbReference type="RefSeq" id="WP_263340751.1">
    <property type="nucleotide sequence ID" value="NZ_JAGSYH010000006.1"/>
</dbReference>
<evidence type="ECO:0000313" key="2">
    <source>
        <dbReference type="Proteomes" id="UP001596091"/>
    </source>
</evidence>
<sequence length="271" mass="30649">MSGSICRAVAADDAPLPDIRQLMIEVMQHQREMDKIRENYTYHSTVLTEELDSAGKVTKTSTEEIDTLFANSHRIERTTKRDGKPLEGHDLEKEDERIKKLVEKAQNVPPGQALEGPKQTVTITQLLDIMQVTHPRRVMYKDRPTIVFDFAGRKDAKTHGLAEDASKKLAGTLWVDEKDKEVARMEAHFTDNFHIGAGLLANIQKGSSFYFDQGLVNNEIWLPTGGEFRVQARVLLLKGIREHVIEHDANYEKFSVQDVPGKTVTVVTDKK</sequence>
<dbReference type="EMBL" id="JBHSPH010000008">
    <property type="protein sequence ID" value="MFC5864148.1"/>
    <property type="molecule type" value="Genomic_DNA"/>
</dbReference>
<keyword evidence="2" id="KW-1185">Reference proteome</keyword>
<proteinExistence type="predicted"/>
<comment type="caution">
    <text evidence="1">The sequence shown here is derived from an EMBL/GenBank/DDBJ whole genome shotgun (WGS) entry which is preliminary data.</text>
</comment>
<name>A0ABW1EMG7_9BACT</name>